<dbReference type="Proteomes" id="UP001556367">
    <property type="component" value="Unassembled WGS sequence"/>
</dbReference>
<keyword evidence="1" id="KW-0472">Membrane</keyword>
<comment type="caution">
    <text evidence="2">The sequence shown here is derived from an EMBL/GenBank/DDBJ whole genome shotgun (WGS) entry which is preliminary data.</text>
</comment>
<keyword evidence="1" id="KW-1133">Transmembrane helix</keyword>
<feature type="transmembrane region" description="Helical" evidence="1">
    <location>
        <begin position="38"/>
        <end position="57"/>
    </location>
</feature>
<keyword evidence="3" id="KW-1185">Reference proteome</keyword>
<sequence length="127" mass="13549">MRLSCTASRYKSGIQLQEISAQAPQAPLKKDTRLAMKFTATIFTSITFSALVVSAAWCNCVTNRGDPFRDLDQTYSVCANMASSGAVYLGSDWGGLRSARCDVGPGGSGTFTQLCSNYGSDTTAECY</sequence>
<accession>A0ABR3JUY7</accession>
<organism evidence="2 3">
    <name type="scientific">Hohenbuehelia grisea</name>
    <dbReference type="NCBI Taxonomy" id="104357"/>
    <lineage>
        <taxon>Eukaryota</taxon>
        <taxon>Fungi</taxon>
        <taxon>Dikarya</taxon>
        <taxon>Basidiomycota</taxon>
        <taxon>Agaricomycotina</taxon>
        <taxon>Agaricomycetes</taxon>
        <taxon>Agaricomycetidae</taxon>
        <taxon>Agaricales</taxon>
        <taxon>Pleurotineae</taxon>
        <taxon>Pleurotaceae</taxon>
        <taxon>Hohenbuehelia</taxon>
    </lineage>
</organism>
<gene>
    <name evidence="2" type="ORF">HGRIS_014629</name>
</gene>
<evidence type="ECO:0000313" key="3">
    <source>
        <dbReference type="Proteomes" id="UP001556367"/>
    </source>
</evidence>
<evidence type="ECO:0000313" key="2">
    <source>
        <dbReference type="EMBL" id="KAL0959376.1"/>
    </source>
</evidence>
<dbReference type="EMBL" id="JASNQZ010000003">
    <property type="protein sequence ID" value="KAL0959376.1"/>
    <property type="molecule type" value="Genomic_DNA"/>
</dbReference>
<reference evidence="3" key="1">
    <citation type="submission" date="2024-06" db="EMBL/GenBank/DDBJ databases">
        <title>Multi-omics analyses provide insights into the biosynthesis of the anticancer antibiotic pleurotin in Hohenbuehelia grisea.</title>
        <authorList>
            <person name="Weaver J.A."/>
            <person name="Alberti F."/>
        </authorList>
    </citation>
    <scope>NUCLEOTIDE SEQUENCE [LARGE SCALE GENOMIC DNA]</scope>
    <source>
        <strain evidence="3">T-177</strain>
    </source>
</reference>
<protein>
    <submittedName>
        <fullName evidence="2">Uncharacterized protein</fullName>
    </submittedName>
</protein>
<name>A0ABR3JUY7_9AGAR</name>
<proteinExistence type="predicted"/>
<evidence type="ECO:0000256" key="1">
    <source>
        <dbReference type="SAM" id="Phobius"/>
    </source>
</evidence>
<keyword evidence="1" id="KW-0812">Transmembrane</keyword>